<reference evidence="5" key="1">
    <citation type="submission" date="2016-10" db="EMBL/GenBank/DDBJ databases">
        <authorList>
            <person name="Varghese N."/>
            <person name="Submissions S."/>
        </authorList>
    </citation>
    <scope>NUCLEOTIDE SEQUENCE [LARGE SCALE GENOMIC DNA]</scope>
    <source>
        <strain evidence="5">DSM 19684</strain>
    </source>
</reference>
<dbReference type="EMBL" id="FNBH01000001">
    <property type="protein sequence ID" value="SDE75107.1"/>
    <property type="molecule type" value="Genomic_DNA"/>
</dbReference>
<evidence type="ECO:0000313" key="5">
    <source>
        <dbReference type="Proteomes" id="UP000199203"/>
    </source>
</evidence>
<sequence>MTSEEYLYILALKQCKNIGNINLKKLIKNFGSAKKVWESSPRSLLSTSGIGKHTIQNIGNEDLLRIAEKEIALCKKQDIKIISQNDDLYPKHLLNCDDSPVLLFYKGNLNPDRNSISMVGTRKMTSYGKNFIQDLLSGLSNSKISTISGLALGVDSCVHEESLKNQIPTIAVLAQGLSTIYPAKNKALANKILENEGALVTEYASFEGMAKENFLQRNRIIAGFSPNLIVVETAYGGGSVTTVNFANQYNRDVYALPGKITDVFSQGCNQLISLNKAETIVDINTLIKNLNFLPQPELFPKEKQKVILDSDKKEHQMILDIIEDNESISLDDIAEKSGILHHKLLPILLDLEIYGHIKCLSGRQYLINQ</sequence>
<dbReference type="NCBIfam" id="TIGR00732">
    <property type="entry name" value="dprA"/>
    <property type="match status" value="1"/>
</dbReference>
<organism evidence="4 5">
    <name type="scientific">Epilithonimonas hungarica</name>
    <dbReference type="NCBI Taxonomy" id="454006"/>
    <lineage>
        <taxon>Bacteria</taxon>
        <taxon>Pseudomonadati</taxon>
        <taxon>Bacteroidota</taxon>
        <taxon>Flavobacteriia</taxon>
        <taxon>Flavobacteriales</taxon>
        <taxon>Weeksellaceae</taxon>
        <taxon>Chryseobacterium group</taxon>
        <taxon>Epilithonimonas</taxon>
    </lineage>
</organism>
<comment type="similarity">
    <text evidence="1">Belongs to the DprA/Smf family.</text>
</comment>
<dbReference type="OrthoDB" id="9785707at2"/>
<feature type="domain" description="DprA winged helix" evidence="3">
    <location>
        <begin position="310"/>
        <end position="362"/>
    </location>
</feature>
<dbReference type="Pfam" id="PF02481">
    <property type="entry name" value="DNA_processg_A"/>
    <property type="match status" value="1"/>
</dbReference>
<name>A0A1G7FH08_9FLAO</name>
<dbReference type="AlphaFoldDB" id="A0A1G7FH08"/>
<dbReference type="STRING" id="454006.SAMN05421825_0097"/>
<evidence type="ECO:0000259" key="3">
    <source>
        <dbReference type="Pfam" id="PF17782"/>
    </source>
</evidence>
<dbReference type="InterPro" id="IPR057666">
    <property type="entry name" value="DrpA_SLOG"/>
</dbReference>
<dbReference type="InterPro" id="IPR041614">
    <property type="entry name" value="DprA_WH"/>
</dbReference>
<dbReference type="GO" id="GO:0009294">
    <property type="term" value="P:DNA-mediated transformation"/>
    <property type="evidence" value="ECO:0007669"/>
    <property type="project" value="InterPro"/>
</dbReference>
<dbReference type="Gene3D" id="3.40.50.450">
    <property type="match status" value="1"/>
</dbReference>
<dbReference type="InterPro" id="IPR036388">
    <property type="entry name" value="WH-like_DNA-bd_sf"/>
</dbReference>
<dbReference type="RefSeq" id="WP_089870462.1">
    <property type="nucleotide sequence ID" value="NZ_FNBH01000001.1"/>
</dbReference>
<dbReference type="Proteomes" id="UP000199203">
    <property type="component" value="Unassembled WGS sequence"/>
</dbReference>
<protein>
    <submittedName>
        <fullName evidence="4">DNA processing protein</fullName>
    </submittedName>
</protein>
<dbReference type="PANTHER" id="PTHR43022:SF1">
    <property type="entry name" value="PROTEIN SMF"/>
    <property type="match status" value="1"/>
</dbReference>
<proteinExistence type="inferred from homology"/>
<keyword evidence="5" id="KW-1185">Reference proteome</keyword>
<dbReference type="SUPFAM" id="SSF47781">
    <property type="entry name" value="RuvA domain 2-like"/>
    <property type="match status" value="1"/>
</dbReference>
<accession>A0A1G7FH08</accession>
<dbReference type="Gene3D" id="1.10.10.10">
    <property type="entry name" value="Winged helix-like DNA-binding domain superfamily/Winged helix DNA-binding domain"/>
    <property type="match status" value="1"/>
</dbReference>
<evidence type="ECO:0000256" key="1">
    <source>
        <dbReference type="ARBA" id="ARBA00006525"/>
    </source>
</evidence>
<gene>
    <name evidence="4" type="ORF">SAMN05421825_0097</name>
</gene>
<dbReference type="InterPro" id="IPR010994">
    <property type="entry name" value="RuvA_2-like"/>
</dbReference>
<dbReference type="InterPro" id="IPR003488">
    <property type="entry name" value="DprA"/>
</dbReference>
<dbReference type="Pfam" id="PF17782">
    <property type="entry name" value="WHD_DprA"/>
    <property type="match status" value="1"/>
</dbReference>
<dbReference type="PANTHER" id="PTHR43022">
    <property type="entry name" value="PROTEIN SMF"/>
    <property type="match status" value="1"/>
</dbReference>
<evidence type="ECO:0000313" key="4">
    <source>
        <dbReference type="EMBL" id="SDE75107.1"/>
    </source>
</evidence>
<feature type="domain" description="Smf/DprA SLOG" evidence="2">
    <location>
        <begin position="81"/>
        <end position="290"/>
    </location>
</feature>
<evidence type="ECO:0000259" key="2">
    <source>
        <dbReference type="Pfam" id="PF02481"/>
    </source>
</evidence>
<dbReference type="SUPFAM" id="SSF102405">
    <property type="entry name" value="MCP/YpsA-like"/>
    <property type="match status" value="1"/>
</dbReference>